<protein>
    <submittedName>
        <fullName evidence="3">DUF2382 domain-containing protein</fullName>
    </submittedName>
</protein>
<evidence type="ECO:0000313" key="3">
    <source>
        <dbReference type="EMBL" id="RJK94198.1"/>
    </source>
</evidence>
<dbReference type="InterPro" id="IPR052967">
    <property type="entry name" value="Stress_Response_Assoc"/>
</dbReference>
<feature type="domain" description="DUF2382" evidence="2">
    <location>
        <begin position="20"/>
        <end position="135"/>
    </location>
</feature>
<dbReference type="AlphaFoldDB" id="A0A3A3YYJ5"/>
<dbReference type="Pfam" id="PF09557">
    <property type="entry name" value="DUF2382"/>
    <property type="match status" value="1"/>
</dbReference>
<evidence type="ECO:0000313" key="4">
    <source>
        <dbReference type="Proteomes" id="UP000265614"/>
    </source>
</evidence>
<accession>A0A3A3YYJ5</accession>
<feature type="region of interest" description="Disordered" evidence="1">
    <location>
        <begin position="71"/>
        <end position="90"/>
    </location>
</feature>
<dbReference type="InterPro" id="IPR019060">
    <property type="entry name" value="DUF2382"/>
</dbReference>
<evidence type="ECO:0000259" key="2">
    <source>
        <dbReference type="Pfam" id="PF09557"/>
    </source>
</evidence>
<dbReference type="EMBL" id="QZEZ01000007">
    <property type="protein sequence ID" value="RJK94198.1"/>
    <property type="molecule type" value="Genomic_DNA"/>
</dbReference>
<name>A0A3A3YYJ5_9ACTN</name>
<comment type="caution">
    <text evidence="3">The sequence shown here is derived from an EMBL/GenBank/DDBJ whole genome shotgun (WGS) entry which is preliminary data.</text>
</comment>
<evidence type="ECO:0000256" key="1">
    <source>
        <dbReference type="SAM" id="MobiDB-lite"/>
    </source>
</evidence>
<sequence>MADGPRTDEHGAQGQGAVVELREERAVVDVTRVPAERVRWGKRVVVEERTVVVRLRREEFFLERERLDGGRTAGEALPGAGQGADEGPRGGELVLHEERAEVVVTTVPVERVRVAVDRQVVDSRLEVELRREEAELVEDGLVDGPDAVRGGGTR</sequence>
<dbReference type="Proteomes" id="UP000265614">
    <property type="component" value="Unassembled WGS sequence"/>
</dbReference>
<dbReference type="PANTHER" id="PTHR38463">
    <property type="entry name" value="STRESS RESPONSE PROTEIN YSNF"/>
    <property type="match status" value="1"/>
</dbReference>
<dbReference type="PANTHER" id="PTHR38463:SF1">
    <property type="entry name" value="STRESS RESPONSE PROTEIN YSNF"/>
    <property type="match status" value="1"/>
</dbReference>
<gene>
    <name evidence="3" type="ORF">D5H78_14460</name>
</gene>
<organism evidence="3 4">
    <name type="scientific">Vallicoccus soli</name>
    <dbReference type="NCBI Taxonomy" id="2339232"/>
    <lineage>
        <taxon>Bacteria</taxon>
        <taxon>Bacillati</taxon>
        <taxon>Actinomycetota</taxon>
        <taxon>Actinomycetes</taxon>
        <taxon>Motilibacterales</taxon>
        <taxon>Vallicoccaceae</taxon>
        <taxon>Vallicoccus</taxon>
    </lineage>
</organism>
<dbReference type="RefSeq" id="WP_119951207.1">
    <property type="nucleotide sequence ID" value="NZ_QZEZ01000007.1"/>
</dbReference>
<reference evidence="3 4" key="1">
    <citation type="submission" date="2018-09" db="EMBL/GenBank/DDBJ databases">
        <title>YIM 75000 draft genome.</title>
        <authorList>
            <person name="Tang S."/>
            <person name="Feng Y."/>
        </authorList>
    </citation>
    <scope>NUCLEOTIDE SEQUENCE [LARGE SCALE GENOMIC DNA]</scope>
    <source>
        <strain evidence="3 4">YIM 75000</strain>
    </source>
</reference>
<keyword evidence="4" id="KW-1185">Reference proteome</keyword>
<proteinExistence type="predicted"/>